<feature type="compositionally biased region" description="Polar residues" evidence="2">
    <location>
        <begin position="605"/>
        <end position="618"/>
    </location>
</feature>
<reference evidence="3" key="1">
    <citation type="submission" date="2017-05" db="EMBL/GenBank/DDBJ databases">
        <authorList>
            <person name="Varghese N."/>
            <person name="Submissions S."/>
        </authorList>
    </citation>
    <scope>NUCLEOTIDE SEQUENCE</scope>
    <source>
        <strain evidence="3">DSM 45262</strain>
    </source>
</reference>
<proteinExistence type="predicted"/>
<feature type="coiled-coil region" evidence="1">
    <location>
        <begin position="901"/>
        <end position="928"/>
    </location>
</feature>
<dbReference type="EMBL" id="FXTU01000008">
    <property type="protein sequence ID" value="SMP32010.1"/>
    <property type="molecule type" value="Genomic_DNA"/>
</dbReference>
<protein>
    <submittedName>
        <fullName evidence="3">Uncharacterized protein</fullName>
    </submittedName>
</protein>
<dbReference type="SUPFAM" id="SSF52540">
    <property type="entry name" value="P-loop containing nucleoside triphosphate hydrolases"/>
    <property type="match status" value="1"/>
</dbReference>
<comment type="caution">
    <text evidence="3">The sequence shown here is derived from an EMBL/GenBank/DDBJ whole genome shotgun (WGS) entry which is preliminary data.</text>
</comment>
<name>A0AA46AGS7_9BACL</name>
<evidence type="ECO:0000313" key="4">
    <source>
        <dbReference type="Proteomes" id="UP001157946"/>
    </source>
</evidence>
<accession>A0AA46AGS7</accession>
<evidence type="ECO:0000256" key="1">
    <source>
        <dbReference type="SAM" id="Coils"/>
    </source>
</evidence>
<dbReference type="RefSeq" id="WP_284724577.1">
    <property type="nucleotide sequence ID" value="NZ_FXTU01000008.1"/>
</dbReference>
<sequence length="1063" mass="123630">MNQSNRLQRLRDVYHFDATNVKSEYFLLTHKPFRKIELVTPYMSADEKVVVNENEFLQNYLLQERERHKFIVVSGDNGSGKSHFIRWLKEMYLKNVSSEEDAIIFIARAQSTLRATLEQIIHSEVLQDHQMAEKLQSLIEANEHLGKENLKNNILHQFAIAVKEDNEETSLQVKLKKTEKRRLYDFLVSIETQTLLMREDGPIDRIYKKLASEATNEVMTEVTPRFLPEDFYVTVEQAKAIRESEASRKAQHFVEDIMEPSSRNSQEVQEVLQKREAYANYLNQFLDIVVQRCTQLRGTDLKDVLMTLRKELKKQGKNLTLFIEDITAFTGIDKALVEALIAEHEGSEVNNELCRIVSIIGITNSYFHSSFPDNLKNRISYELKMDQSALGTEDDVVELAARYINTIYLDEKEIEQWNARGADVNEIPTARLYEEHLSWASCQTEEGYVLPLFPFNEKAIYQLFIMHGVRTPREFLNQVLISYMMRFLQDTSSFPPAISEFRRRKLNVPIMDNISDEGVLNRLTGSQAEKYQSLLCIWGNQTLELITKEGKQWIGGLEDKVFVSFGLTPLQEMISKDKTITANQANNKKADPEVPTPTPKGGKTQPSLNDKTSPSVQEEVSKRQQEFKQVREELLDWMDGQPLVNDIYRERLIDVIRDTISWEAEGVPVHIVDEVLTKNRVEIEGQAISTKTKIHTLTFYRSPELRYALEALMAWKILGKNSWDFKDAPQYALALFTWIETEKKRIIEYVQKPSEISVSNWRAAEWAVAAEFYLRVLSGHFTSDVQMEPRSLYESLLLQPKEITMESDRASAWGNLQSLLKQNDMTVNHTEEGFLRFFNRTQGSVKERRSTDKFILDSGQILQVIKQLIQSDFDIEKLDLPKKKESPLAWYRSINLLYLIKSRLQNALEEEKKRVEEVREEIRQIFGDVSTEIEMQSLHQQMINTLKFFVDKKEPFDQDLQQNIVQDPSFTHHLVTFIAQAERLKQGKTRTEQLLVLSSNPVKKVNKHLATLKKFNRLLDGIENKYSSRVQNPQSSFENEQDWQEARNHLEQLKIELKKLEEV</sequence>
<dbReference type="Proteomes" id="UP001157946">
    <property type="component" value="Unassembled WGS sequence"/>
</dbReference>
<dbReference type="InterPro" id="IPR027417">
    <property type="entry name" value="P-loop_NTPase"/>
</dbReference>
<evidence type="ECO:0000256" key="2">
    <source>
        <dbReference type="SAM" id="MobiDB-lite"/>
    </source>
</evidence>
<feature type="region of interest" description="Disordered" evidence="2">
    <location>
        <begin position="581"/>
        <end position="623"/>
    </location>
</feature>
<organism evidence="3 4">
    <name type="scientific">Laceyella tengchongensis</name>
    <dbReference type="NCBI Taxonomy" id="574699"/>
    <lineage>
        <taxon>Bacteria</taxon>
        <taxon>Bacillati</taxon>
        <taxon>Bacillota</taxon>
        <taxon>Bacilli</taxon>
        <taxon>Bacillales</taxon>
        <taxon>Thermoactinomycetaceae</taxon>
        <taxon>Laceyella</taxon>
    </lineage>
</organism>
<gene>
    <name evidence="3" type="ORF">SAMN06265361_10879</name>
</gene>
<keyword evidence="1" id="KW-0175">Coiled coil</keyword>
<evidence type="ECO:0000313" key="3">
    <source>
        <dbReference type="EMBL" id="SMP32010.1"/>
    </source>
</evidence>
<keyword evidence="4" id="KW-1185">Reference proteome</keyword>
<dbReference type="AlphaFoldDB" id="A0AA46AGS7"/>